<evidence type="ECO:0000313" key="2">
    <source>
        <dbReference type="EMBL" id="CBH75874.1"/>
    </source>
</evidence>
<organism evidence="2">
    <name type="scientific">mine drainage metagenome</name>
    <dbReference type="NCBI Taxonomy" id="410659"/>
    <lineage>
        <taxon>unclassified sequences</taxon>
        <taxon>metagenomes</taxon>
        <taxon>ecological metagenomes</taxon>
    </lineage>
</organism>
<dbReference type="InterPro" id="IPR028991">
    <property type="entry name" value="KamE_N"/>
</dbReference>
<dbReference type="GO" id="GO:0046983">
    <property type="term" value="F:protein dimerization activity"/>
    <property type="evidence" value="ECO:0007669"/>
    <property type="project" value="InterPro"/>
</dbReference>
<evidence type="ECO:0000259" key="1">
    <source>
        <dbReference type="PROSITE" id="PS51332"/>
    </source>
</evidence>
<dbReference type="SUPFAM" id="SSF52242">
    <property type="entry name" value="Cobalamin (vitamin B12)-binding domain"/>
    <property type="match status" value="1"/>
</dbReference>
<gene>
    <name evidence="2" type="ORF">CARN1_1041</name>
</gene>
<dbReference type="PROSITE" id="PS51332">
    <property type="entry name" value="B12_BINDING"/>
    <property type="match status" value="1"/>
</dbReference>
<dbReference type="Pfam" id="PF16554">
    <property type="entry name" value="OAM_dimer"/>
    <property type="match status" value="1"/>
</dbReference>
<reference evidence="2" key="1">
    <citation type="submission" date="2009-10" db="EMBL/GenBank/DDBJ databases">
        <title>Diversity of trophic interactions inside an arsenic-rich microbial ecosystem.</title>
        <authorList>
            <person name="Bertin P.N."/>
            <person name="Heinrich-Salmeron A."/>
            <person name="Pelletier E."/>
            <person name="Goulhen-Chollet F."/>
            <person name="Arsene-Ploetze F."/>
            <person name="Gallien S."/>
            <person name="Calteau A."/>
            <person name="Vallenet D."/>
            <person name="Casiot C."/>
            <person name="Chane-Woon-Ming B."/>
            <person name="Giloteaux L."/>
            <person name="Barakat M."/>
            <person name="Bonnefoy V."/>
            <person name="Bruneel O."/>
            <person name="Chandler M."/>
            <person name="Cleiss J."/>
            <person name="Duran R."/>
            <person name="Elbaz-Poulichet F."/>
            <person name="Fonknechten N."/>
            <person name="Lauga B."/>
            <person name="Mornico D."/>
            <person name="Ortet P."/>
            <person name="Schaeffer C."/>
            <person name="Siguier P."/>
            <person name="Alexander Thil Smith A."/>
            <person name="Van Dorsselaer A."/>
            <person name="Weissenbach J."/>
            <person name="Medigue C."/>
            <person name="Le Paslier D."/>
        </authorList>
    </citation>
    <scope>NUCLEOTIDE SEQUENCE</scope>
</reference>
<dbReference type="AlphaFoldDB" id="E6PHD6"/>
<dbReference type="GO" id="GO:0031419">
    <property type="term" value="F:cobalamin binding"/>
    <property type="evidence" value="ECO:0007669"/>
    <property type="project" value="InterPro"/>
</dbReference>
<dbReference type="EMBL" id="CABL01000017">
    <property type="protein sequence ID" value="CBH75874.1"/>
    <property type="molecule type" value="Genomic_DNA"/>
</dbReference>
<protein>
    <submittedName>
        <fullName evidence="2">Lysine 5,6-aminomutase beta subunit</fullName>
    </submittedName>
</protein>
<dbReference type="Pfam" id="PF02310">
    <property type="entry name" value="B12-binding"/>
    <property type="match status" value="1"/>
</dbReference>
<dbReference type="SUPFAM" id="SSF117778">
    <property type="entry name" value="D-lysine 5,6-aminomutase beta subunit KamE, N-terminal domain"/>
    <property type="match status" value="1"/>
</dbReference>
<proteinExistence type="predicted"/>
<feature type="domain" description="B12-binding" evidence="1">
    <location>
        <begin position="107"/>
        <end position="254"/>
    </location>
</feature>
<dbReference type="InterPro" id="IPR006158">
    <property type="entry name" value="Cobalamin-bd"/>
</dbReference>
<dbReference type="Gene3D" id="3.30.30.60">
    <property type="entry name" value="D-lysine 5,6-aminomutase beta subunit KamE, N-terminal domain"/>
    <property type="match status" value="1"/>
</dbReference>
<dbReference type="InterPro" id="IPR036843">
    <property type="entry name" value="KamE_N_sf"/>
</dbReference>
<dbReference type="InterPro" id="IPR036724">
    <property type="entry name" value="Cobalamin-bd_sf"/>
</dbReference>
<sequence length="254" mass="27536">MSAEKSGLVKPYGDTLNDGKVQLSFTLPIEWSEAADEAARQLVAKMGFADVQVVEGRRIATGFSFFVVYGSSTQSIDASTIAAPSAKAHAMSMEEIDAMLREKLGRKVRVAGACIGTDAHTVGIDAILNMKGYKGDYGLERYQMFETFNLGSQVAVEEFVRIAKERHIDALLASQVVTQKGSDVKNFTALVELLEAEELRDQVVLICGGPRVTNLMAAEMGYDAGFGRGTLPSEVAGFIATRLSERIEKTRGQR</sequence>
<accession>E6PHD6</accession>
<dbReference type="Gene3D" id="3.40.50.280">
    <property type="entry name" value="Cobalamin-binding domain"/>
    <property type="match status" value="1"/>
</dbReference>
<comment type="caution">
    <text evidence="2">The sequence shown here is derived from an EMBL/GenBank/DDBJ whole genome shotgun (WGS) entry which is preliminary data.</text>
</comment>
<name>E6PHD6_9ZZZZ</name>
<dbReference type="GO" id="GO:0046872">
    <property type="term" value="F:metal ion binding"/>
    <property type="evidence" value="ECO:0007669"/>
    <property type="project" value="InterPro"/>
</dbReference>